<organism evidence="9 10">
    <name type="scientific">Sulfurisoma sediminicola</name>
    <dbReference type="NCBI Taxonomy" id="1381557"/>
    <lineage>
        <taxon>Bacteria</taxon>
        <taxon>Pseudomonadati</taxon>
        <taxon>Pseudomonadota</taxon>
        <taxon>Betaproteobacteria</taxon>
        <taxon>Nitrosomonadales</taxon>
        <taxon>Sterolibacteriaceae</taxon>
        <taxon>Sulfurisoma</taxon>
    </lineage>
</organism>
<keyword evidence="5 8" id="KW-0812">Transmembrane</keyword>
<keyword evidence="6 8" id="KW-1133">Transmembrane helix</keyword>
<name>A0A497XDL2_9PROT</name>
<protein>
    <submittedName>
        <fullName evidence="9">Putative PurR-regulated permease PerM</fullName>
    </submittedName>
</protein>
<keyword evidence="4" id="KW-1003">Cell membrane</keyword>
<dbReference type="Proteomes" id="UP000268908">
    <property type="component" value="Unassembled WGS sequence"/>
</dbReference>
<feature type="transmembrane region" description="Helical" evidence="8">
    <location>
        <begin position="65"/>
        <end position="84"/>
    </location>
</feature>
<dbReference type="PANTHER" id="PTHR21716:SF53">
    <property type="entry name" value="PERMEASE PERM-RELATED"/>
    <property type="match status" value="1"/>
</dbReference>
<dbReference type="Pfam" id="PF01594">
    <property type="entry name" value="AI-2E_transport"/>
    <property type="match status" value="1"/>
</dbReference>
<evidence type="ECO:0000313" key="9">
    <source>
        <dbReference type="EMBL" id="RLJ64804.1"/>
    </source>
</evidence>
<dbReference type="EMBL" id="RCCI01000005">
    <property type="protein sequence ID" value="RLJ64804.1"/>
    <property type="molecule type" value="Genomic_DNA"/>
</dbReference>
<comment type="caution">
    <text evidence="9">The sequence shown here is derived from an EMBL/GenBank/DDBJ whole genome shotgun (WGS) entry which is preliminary data.</text>
</comment>
<gene>
    <name evidence="9" type="ORF">DFR35_1452</name>
</gene>
<keyword evidence="3" id="KW-0813">Transport</keyword>
<dbReference type="PANTHER" id="PTHR21716">
    <property type="entry name" value="TRANSMEMBRANE PROTEIN"/>
    <property type="match status" value="1"/>
</dbReference>
<feature type="transmembrane region" description="Helical" evidence="8">
    <location>
        <begin position="236"/>
        <end position="262"/>
    </location>
</feature>
<accession>A0A497XDL2</accession>
<feature type="transmembrane region" description="Helical" evidence="8">
    <location>
        <begin position="304"/>
        <end position="322"/>
    </location>
</feature>
<keyword evidence="10" id="KW-1185">Reference proteome</keyword>
<feature type="transmembrane region" description="Helical" evidence="8">
    <location>
        <begin position="12"/>
        <end position="45"/>
    </location>
</feature>
<keyword evidence="7 8" id="KW-0472">Membrane</keyword>
<evidence type="ECO:0000313" key="10">
    <source>
        <dbReference type="Proteomes" id="UP000268908"/>
    </source>
</evidence>
<feature type="transmembrane region" description="Helical" evidence="8">
    <location>
        <begin position="328"/>
        <end position="347"/>
    </location>
</feature>
<feature type="transmembrane region" description="Helical" evidence="8">
    <location>
        <begin position="150"/>
        <end position="172"/>
    </location>
</feature>
<evidence type="ECO:0000256" key="7">
    <source>
        <dbReference type="ARBA" id="ARBA00023136"/>
    </source>
</evidence>
<reference evidence="9 10" key="1">
    <citation type="submission" date="2018-10" db="EMBL/GenBank/DDBJ databases">
        <title>Genomic Encyclopedia of Type Strains, Phase IV (KMG-IV): sequencing the most valuable type-strain genomes for metagenomic binning, comparative biology and taxonomic classification.</title>
        <authorList>
            <person name="Goeker M."/>
        </authorList>
    </citation>
    <scope>NUCLEOTIDE SEQUENCE [LARGE SCALE GENOMIC DNA]</scope>
    <source>
        <strain evidence="9 10">DSM 26916</strain>
    </source>
</reference>
<evidence type="ECO:0000256" key="4">
    <source>
        <dbReference type="ARBA" id="ARBA00022475"/>
    </source>
</evidence>
<evidence type="ECO:0000256" key="2">
    <source>
        <dbReference type="ARBA" id="ARBA00009773"/>
    </source>
</evidence>
<proteinExistence type="inferred from homology"/>
<sequence>MTTNNHGPGPVVWAGIIAGTCLLLFALQKLLWLVVPFLLALVLYYMLRPLVQGLVLRGMGRDGAASAVMLGFLAVVGAGFALMLPRLATQLVDGQSSVERYMKGGINLLERSLRMLEAKWALLADAHIAETVVHRLNNLGGDVATHIEPLAMGIAAWMPSLLLAPFLAFFFLRDGQRFKRFLGSAVPNAFFERTLYLLHDVDRTARAYFQGLIELTVLDTVTLAAGLSLMGVPGALALGVICAVLAWIPYVGSILGGLLVVLVAATDFPDTPAMAYWAVMLFIFVRLLDDFVYMPLTIGKSLHMHPLVTVLMIFVGGAVAGVPGLMLVLPVLGVVMVIGATVGQIVTDPRLMARHRHARLLRKQHASLDLN</sequence>
<comment type="similarity">
    <text evidence="2">Belongs to the autoinducer-2 exporter (AI-2E) (TC 2.A.86) family.</text>
</comment>
<dbReference type="RefSeq" id="WP_243642583.1">
    <property type="nucleotide sequence ID" value="NZ_BHVV01000006.1"/>
</dbReference>
<comment type="subcellular location">
    <subcellularLocation>
        <location evidence="1">Cell membrane</location>
        <topology evidence="1">Multi-pass membrane protein</topology>
    </subcellularLocation>
</comment>
<dbReference type="InterPro" id="IPR002549">
    <property type="entry name" value="AI-2E-like"/>
</dbReference>
<evidence type="ECO:0000256" key="8">
    <source>
        <dbReference type="SAM" id="Phobius"/>
    </source>
</evidence>
<evidence type="ECO:0000256" key="5">
    <source>
        <dbReference type="ARBA" id="ARBA00022692"/>
    </source>
</evidence>
<evidence type="ECO:0000256" key="6">
    <source>
        <dbReference type="ARBA" id="ARBA00022989"/>
    </source>
</evidence>
<feature type="transmembrane region" description="Helical" evidence="8">
    <location>
        <begin position="274"/>
        <end position="292"/>
    </location>
</feature>
<evidence type="ECO:0000256" key="3">
    <source>
        <dbReference type="ARBA" id="ARBA00022448"/>
    </source>
</evidence>
<dbReference type="AlphaFoldDB" id="A0A497XDL2"/>
<evidence type="ECO:0000256" key="1">
    <source>
        <dbReference type="ARBA" id="ARBA00004651"/>
    </source>
</evidence>
<dbReference type="GO" id="GO:0005886">
    <property type="term" value="C:plasma membrane"/>
    <property type="evidence" value="ECO:0007669"/>
    <property type="project" value="UniProtKB-SubCell"/>
</dbReference>